<keyword evidence="3" id="KW-0597">Phosphoprotein</keyword>
<dbReference type="GO" id="GO:0005739">
    <property type="term" value="C:mitochondrion"/>
    <property type="evidence" value="ECO:0000318"/>
    <property type="project" value="GO_Central"/>
</dbReference>
<dbReference type="Proteomes" id="UP000007266">
    <property type="component" value="Linkage group 5"/>
</dbReference>
<keyword evidence="6" id="KW-0496">Mitochondrion</keyword>
<name>D6WL77_TRICA</name>
<dbReference type="InterPro" id="IPR040054">
    <property type="entry name" value="MRPS18B"/>
</dbReference>
<dbReference type="InterPro" id="IPR036870">
    <property type="entry name" value="Ribosomal_bS18_sf"/>
</dbReference>
<gene>
    <name evidence="11" type="primary">GLEAN_14308</name>
    <name evidence="11" type="ORF">TcasGA2_TC014308</name>
</gene>
<dbReference type="AlphaFoldDB" id="D6WL77"/>
<dbReference type="Pfam" id="PF01084">
    <property type="entry name" value="Ribosomal_S18"/>
    <property type="match status" value="1"/>
</dbReference>
<keyword evidence="4" id="KW-0809">Transit peptide</keyword>
<dbReference type="OrthoDB" id="21463at2759"/>
<dbReference type="PhylomeDB" id="D6WL77"/>
<keyword evidence="7" id="KW-0687">Ribonucleoprotein</keyword>
<keyword evidence="12" id="KW-1185">Reference proteome</keyword>
<comment type="subcellular location">
    <subcellularLocation>
        <location evidence="1">Mitochondrion</location>
    </subcellularLocation>
</comment>
<dbReference type="EMBL" id="KQ971343">
    <property type="protein sequence ID" value="EFA04074.1"/>
    <property type="molecule type" value="Genomic_DNA"/>
</dbReference>
<evidence type="ECO:0000256" key="8">
    <source>
        <dbReference type="ARBA" id="ARBA00032055"/>
    </source>
</evidence>
<dbReference type="GO" id="GO:0032543">
    <property type="term" value="P:mitochondrial translation"/>
    <property type="evidence" value="ECO:0007669"/>
    <property type="project" value="InterPro"/>
</dbReference>
<dbReference type="SUPFAM" id="SSF46911">
    <property type="entry name" value="Ribosomal protein S18"/>
    <property type="match status" value="1"/>
</dbReference>
<dbReference type="InterPro" id="IPR001648">
    <property type="entry name" value="Ribosomal_bS18"/>
</dbReference>
<proteinExistence type="inferred from homology"/>
<evidence type="ECO:0000256" key="1">
    <source>
        <dbReference type="ARBA" id="ARBA00004173"/>
    </source>
</evidence>
<evidence type="ECO:0000313" key="11">
    <source>
        <dbReference type="EMBL" id="EFA04074.1"/>
    </source>
</evidence>
<dbReference type="KEGG" id="tca:662334"/>
<evidence type="ECO:0000256" key="3">
    <source>
        <dbReference type="ARBA" id="ARBA00022553"/>
    </source>
</evidence>
<comment type="similarity">
    <text evidence="2">Belongs to the bacterial ribosomal protein bS18 family. Mitochondrion-specific ribosomal protein mS40 subfamily.</text>
</comment>
<dbReference type="FunFam" id="4.10.640.10:FF:000008">
    <property type="entry name" value="28S ribosomal protein S18b, mitochondrial"/>
    <property type="match status" value="1"/>
</dbReference>
<dbReference type="eggNOG" id="KOG4021">
    <property type="taxonomic scope" value="Eukaryota"/>
</dbReference>
<evidence type="ECO:0000313" key="12">
    <source>
        <dbReference type="Proteomes" id="UP000007266"/>
    </source>
</evidence>
<evidence type="ECO:0000256" key="10">
    <source>
        <dbReference type="ARBA" id="ARBA00035515"/>
    </source>
</evidence>
<dbReference type="HOGENOM" id="CLU_089746_1_0_1"/>
<dbReference type="STRING" id="7070.D6WL77"/>
<evidence type="ECO:0000256" key="9">
    <source>
        <dbReference type="ARBA" id="ARBA00035130"/>
    </source>
</evidence>
<reference evidence="11 12" key="1">
    <citation type="journal article" date="2008" name="Nature">
        <title>The genome of the model beetle and pest Tribolium castaneum.</title>
        <authorList>
            <consortium name="Tribolium Genome Sequencing Consortium"/>
            <person name="Richards S."/>
            <person name="Gibbs R.A."/>
            <person name="Weinstock G.M."/>
            <person name="Brown S.J."/>
            <person name="Denell R."/>
            <person name="Beeman R.W."/>
            <person name="Gibbs R."/>
            <person name="Beeman R.W."/>
            <person name="Brown S.J."/>
            <person name="Bucher G."/>
            <person name="Friedrich M."/>
            <person name="Grimmelikhuijzen C.J."/>
            <person name="Klingler M."/>
            <person name="Lorenzen M."/>
            <person name="Richards S."/>
            <person name="Roth S."/>
            <person name="Schroder R."/>
            <person name="Tautz D."/>
            <person name="Zdobnov E.M."/>
            <person name="Muzny D."/>
            <person name="Gibbs R.A."/>
            <person name="Weinstock G.M."/>
            <person name="Attaway T."/>
            <person name="Bell S."/>
            <person name="Buhay C.J."/>
            <person name="Chandrabose M.N."/>
            <person name="Chavez D."/>
            <person name="Clerk-Blankenburg K.P."/>
            <person name="Cree A."/>
            <person name="Dao M."/>
            <person name="Davis C."/>
            <person name="Chacko J."/>
            <person name="Dinh H."/>
            <person name="Dugan-Rocha S."/>
            <person name="Fowler G."/>
            <person name="Garner T.T."/>
            <person name="Garnes J."/>
            <person name="Gnirke A."/>
            <person name="Hawes A."/>
            <person name="Hernandez J."/>
            <person name="Hines S."/>
            <person name="Holder M."/>
            <person name="Hume J."/>
            <person name="Jhangiani S.N."/>
            <person name="Joshi V."/>
            <person name="Khan Z.M."/>
            <person name="Jackson L."/>
            <person name="Kovar C."/>
            <person name="Kowis A."/>
            <person name="Lee S."/>
            <person name="Lewis L.R."/>
            <person name="Margolis J."/>
            <person name="Morgan M."/>
            <person name="Nazareth L.V."/>
            <person name="Nguyen N."/>
            <person name="Okwuonu G."/>
            <person name="Parker D."/>
            <person name="Richards S."/>
            <person name="Ruiz S.J."/>
            <person name="Santibanez J."/>
            <person name="Savard J."/>
            <person name="Scherer S.E."/>
            <person name="Schneider B."/>
            <person name="Sodergren E."/>
            <person name="Tautz D."/>
            <person name="Vattahil S."/>
            <person name="Villasana D."/>
            <person name="White C.S."/>
            <person name="Wright R."/>
            <person name="Park Y."/>
            <person name="Beeman R.W."/>
            <person name="Lord J."/>
            <person name="Oppert B."/>
            <person name="Lorenzen M."/>
            <person name="Brown S."/>
            <person name="Wang L."/>
            <person name="Savard J."/>
            <person name="Tautz D."/>
            <person name="Richards S."/>
            <person name="Weinstock G."/>
            <person name="Gibbs R.A."/>
            <person name="Liu Y."/>
            <person name="Worley K."/>
            <person name="Weinstock G."/>
            <person name="Elsik C.G."/>
            <person name="Reese J.T."/>
            <person name="Elhaik E."/>
            <person name="Landan G."/>
            <person name="Graur D."/>
            <person name="Arensburger P."/>
            <person name="Atkinson P."/>
            <person name="Beeman R.W."/>
            <person name="Beidler J."/>
            <person name="Brown S.J."/>
            <person name="Demuth J.P."/>
            <person name="Drury D.W."/>
            <person name="Du Y.Z."/>
            <person name="Fujiwara H."/>
            <person name="Lorenzen M."/>
            <person name="Maselli V."/>
            <person name="Osanai M."/>
            <person name="Park Y."/>
            <person name="Robertson H.M."/>
            <person name="Tu Z."/>
            <person name="Wang J.J."/>
            <person name="Wang S."/>
            <person name="Richards S."/>
            <person name="Song H."/>
            <person name="Zhang L."/>
            <person name="Sodergren E."/>
            <person name="Werner D."/>
            <person name="Stanke M."/>
            <person name="Morgenstern B."/>
            <person name="Solovyev V."/>
            <person name="Kosarev P."/>
            <person name="Brown G."/>
            <person name="Chen H.C."/>
            <person name="Ermolaeva O."/>
            <person name="Hlavina W."/>
            <person name="Kapustin Y."/>
            <person name="Kiryutin B."/>
            <person name="Kitts P."/>
            <person name="Maglott D."/>
            <person name="Pruitt K."/>
            <person name="Sapojnikov V."/>
            <person name="Souvorov A."/>
            <person name="Mackey A.J."/>
            <person name="Waterhouse R.M."/>
            <person name="Wyder S."/>
            <person name="Zdobnov E.M."/>
            <person name="Zdobnov E.M."/>
            <person name="Wyder S."/>
            <person name="Kriventseva E.V."/>
            <person name="Kadowaki T."/>
            <person name="Bork P."/>
            <person name="Aranda M."/>
            <person name="Bao R."/>
            <person name="Beermann A."/>
            <person name="Berns N."/>
            <person name="Bolognesi R."/>
            <person name="Bonneton F."/>
            <person name="Bopp D."/>
            <person name="Brown S.J."/>
            <person name="Bucher G."/>
            <person name="Butts T."/>
            <person name="Chaumot A."/>
            <person name="Denell R.E."/>
            <person name="Ferrier D.E."/>
            <person name="Friedrich M."/>
            <person name="Gordon C.M."/>
            <person name="Jindra M."/>
            <person name="Klingler M."/>
            <person name="Lan Q."/>
            <person name="Lattorff H.M."/>
            <person name="Laudet V."/>
            <person name="von Levetsow C."/>
            <person name="Liu Z."/>
            <person name="Lutz R."/>
            <person name="Lynch J.A."/>
            <person name="da Fonseca R.N."/>
            <person name="Posnien N."/>
            <person name="Reuter R."/>
            <person name="Roth S."/>
            <person name="Savard J."/>
            <person name="Schinko J.B."/>
            <person name="Schmitt C."/>
            <person name="Schoppmeier M."/>
            <person name="Schroder R."/>
            <person name="Shippy T.D."/>
            <person name="Simonnet F."/>
            <person name="Marques-Souza H."/>
            <person name="Tautz D."/>
            <person name="Tomoyasu Y."/>
            <person name="Trauner J."/>
            <person name="Van der Zee M."/>
            <person name="Vervoort M."/>
            <person name="Wittkopp N."/>
            <person name="Wimmer E.A."/>
            <person name="Yang X."/>
            <person name="Jones A.K."/>
            <person name="Sattelle D.B."/>
            <person name="Ebert P.R."/>
            <person name="Nelson D."/>
            <person name="Scott J.G."/>
            <person name="Beeman R.W."/>
            <person name="Muthukrishnan S."/>
            <person name="Kramer K.J."/>
            <person name="Arakane Y."/>
            <person name="Beeman R.W."/>
            <person name="Zhu Q."/>
            <person name="Hogenkamp D."/>
            <person name="Dixit R."/>
            <person name="Oppert B."/>
            <person name="Jiang H."/>
            <person name="Zou Z."/>
            <person name="Marshall J."/>
            <person name="Elpidina E."/>
            <person name="Vinokurov K."/>
            <person name="Oppert C."/>
            <person name="Zou Z."/>
            <person name="Evans J."/>
            <person name="Lu Z."/>
            <person name="Zhao P."/>
            <person name="Sumathipala N."/>
            <person name="Altincicek B."/>
            <person name="Vilcinskas A."/>
            <person name="Williams M."/>
            <person name="Hultmark D."/>
            <person name="Hetru C."/>
            <person name="Jiang H."/>
            <person name="Grimmelikhuijzen C.J."/>
            <person name="Hauser F."/>
            <person name="Cazzamali G."/>
            <person name="Williamson M."/>
            <person name="Park Y."/>
            <person name="Li B."/>
            <person name="Tanaka Y."/>
            <person name="Predel R."/>
            <person name="Neupert S."/>
            <person name="Schachtner J."/>
            <person name="Verleyen P."/>
            <person name="Raible F."/>
            <person name="Bork P."/>
            <person name="Friedrich M."/>
            <person name="Walden K.K."/>
            <person name="Robertson H.M."/>
            <person name="Angeli S."/>
            <person name="Foret S."/>
            <person name="Bucher G."/>
            <person name="Schuetz S."/>
            <person name="Maleszka R."/>
            <person name="Wimmer E.A."/>
            <person name="Beeman R.W."/>
            <person name="Lorenzen M."/>
            <person name="Tomoyasu Y."/>
            <person name="Miller S.C."/>
            <person name="Grossmann D."/>
            <person name="Bucher G."/>
        </authorList>
    </citation>
    <scope>NUCLEOTIDE SEQUENCE [LARGE SCALE GENOMIC DNA]</scope>
    <source>
        <strain evidence="11 12">Georgia GA2</strain>
    </source>
</reference>
<dbReference type="Gene3D" id="4.10.640.10">
    <property type="entry name" value="Ribosomal protein S18"/>
    <property type="match status" value="1"/>
</dbReference>
<dbReference type="PANTHER" id="PTHR13329:SF2">
    <property type="entry name" value="SMALL RIBOSOMAL SUBUNIT PROTEIN MS40"/>
    <property type="match status" value="1"/>
</dbReference>
<evidence type="ECO:0000256" key="2">
    <source>
        <dbReference type="ARBA" id="ARBA00006136"/>
    </source>
</evidence>
<evidence type="ECO:0000256" key="6">
    <source>
        <dbReference type="ARBA" id="ARBA00023128"/>
    </source>
</evidence>
<sequence length="188" mass="21691">MAMLSSIIVKNLPENPLWKRTFTISAAFRASETALSAEPRLEVREITKDRSKPIPVETSIRYLKSAAYRQTYGDQPVWVLYRRNHKGAIPPRKTRKTCIRGDQISCGNPCPICRDEYLVLHENNVELLKQFVCEHTGSILSYSKTGLCQKKHQQLLVAIRRAVDSGLLTFDVPHRHYNYSEFYPELKQ</sequence>
<keyword evidence="5 11" id="KW-0689">Ribosomal protein</keyword>
<organism evidence="11 12">
    <name type="scientific">Tribolium castaneum</name>
    <name type="common">Red flour beetle</name>
    <dbReference type="NCBI Taxonomy" id="7070"/>
    <lineage>
        <taxon>Eukaryota</taxon>
        <taxon>Metazoa</taxon>
        <taxon>Ecdysozoa</taxon>
        <taxon>Arthropoda</taxon>
        <taxon>Hexapoda</taxon>
        <taxon>Insecta</taxon>
        <taxon>Pterygota</taxon>
        <taxon>Neoptera</taxon>
        <taxon>Endopterygota</taxon>
        <taxon>Coleoptera</taxon>
        <taxon>Polyphaga</taxon>
        <taxon>Cucujiformia</taxon>
        <taxon>Tenebrionidae</taxon>
        <taxon>Tenebrionidae incertae sedis</taxon>
        <taxon>Tribolium</taxon>
    </lineage>
</organism>
<dbReference type="PANTHER" id="PTHR13329">
    <property type="entry name" value="MITOCHONDRIAL RIBOSOMAL PROTEIN S18B"/>
    <property type="match status" value="1"/>
</dbReference>
<evidence type="ECO:0000256" key="7">
    <source>
        <dbReference type="ARBA" id="ARBA00023274"/>
    </source>
</evidence>
<protein>
    <recommendedName>
        <fullName evidence="9">Small ribosomal subunit protein mS40</fullName>
    </recommendedName>
    <alternativeName>
        <fullName evidence="8">28S ribosomal protein S18-2, mitochondrial</fullName>
    </alternativeName>
    <alternativeName>
        <fullName evidence="10">28S ribosomal protein S18b, mitochondrial</fullName>
    </alternativeName>
</protein>
<dbReference type="FunCoup" id="D6WL77">
    <property type="interactions" value="475"/>
</dbReference>
<dbReference type="InParanoid" id="D6WL77"/>
<dbReference type="GO" id="GO:0003735">
    <property type="term" value="F:structural constituent of ribosome"/>
    <property type="evidence" value="ECO:0007669"/>
    <property type="project" value="InterPro"/>
</dbReference>
<evidence type="ECO:0000256" key="4">
    <source>
        <dbReference type="ARBA" id="ARBA00022946"/>
    </source>
</evidence>
<dbReference type="OMA" id="VEQARDC"/>
<accession>D6WL77</accession>
<evidence type="ECO:0000256" key="5">
    <source>
        <dbReference type="ARBA" id="ARBA00022980"/>
    </source>
</evidence>
<reference evidence="11 12" key="2">
    <citation type="journal article" date="2010" name="Nucleic Acids Res.">
        <title>BeetleBase in 2010: revisions to provide comprehensive genomic information for Tribolium castaneum.</title>
        <authorList>
            <person name="Kim H.S."/>
            <person name="Murphy T."/>
            <person name="Xia J."/>
            <person name="Caragea D."/>
            <person name="Park Y."/>
            <person name="Beeman R.W."/>
            <person name="Lorenzen M.D."/>
            <person name="Butcher S."/>
            <person name="Manak J.R."/>
            <person name="Brown S.J."/>
        </authorList>
    </citation>
    <scope>GENOME REANNOTATION</scope>
    <source>
        <strain evidence="11 12">Georgia GA2</strain>
    </source>
</reference>
<dbReference type="GO" id="GO:0005763">
    <property type="term" value="C:mitochondrial small ribosomal subunit"/>
    <property type="evidence" value="ECO:0007669"/>
    <property type="project" value="UniProtKB-ARBA"/>
</dbReference>